<comment type="caution">
    <text evidence="1">The sequence shown here is derived from an EMBL/GenBank/DDBJ whole genome shotgun (WGS) entry which is preliminary data.</text>
</comment>
<proteinExistence type="predicted"/>
<sequence length="244" mass="27084">MWSHRRSLPLANLANSQVVGFIFCSFDGETQSPPRSQPVPAGASLTGIVAPEGGHGSPPILCYHHPSRFTLTVTEPPSLSTDPIPTLSTTRYCGAEAPPPPRDLTFQLYHRRLSPESPPNLNGTRSGWSSAWIQRLTTSFVGFRNIYTLTRPIGHHRSPLAAAGTIIAGKDSLQKLVVNNDTSVDWIYLLMGLWLLMGRIRIRPIIMYNGLRLILDICEVLRGFSKSNLLRPTWGWFSIIFAQL</sequence>
<protein>
    <submittedName>
        <fullName evidence="1">Uncharacterized protein</fullName>
    </submittedName>
</protein>
<dbReference type="EMBL" id="CABITT030000002">
    <property type="protein sequence ID" value="VVA94721.1"/>
    <property type="molecule type" value="Genomic_DNA"/>
</dbReference>
<dbReference type="OrthoDB" id="10666230at2759"/>
<gene>
    <name evidence="1" type="ORF">ANE_LOCUS5166</name>
</gene>
<name>A0A565AZ94_9BRAS</name>
<dbReference type="Proteomes" id="UP000489600">
    <property type="component" value="Unassembled WGS sequence"/>
</dbReference>
<organism evidence="1 2">
    <name type="scientific">Arabis nemorensis</name>
    <dbReference type="NCBI Taxonomy" id="586526"/>
    <lineage>
        <taxon>Eukaryota</taxon>
        <taxon>Viridiplantae</taxon>
        <taxon>Streptophyta</taxon>
        <taxon>Embryophyta</taxon>
        <taxon>Tracheophyta</taxon>
        <taxon>Spermatophyta</taxon>
        <taxon>Magnoliopsida</taxon>
        <taxon>eudicotyledons</taxon>
        <taxon>Gunneridae</taxon>
        <taxon>Pentapetalae</taxon>
        <taxon>rosids</taxon>
        <taxon>malvids</taxon>
        <taxon>Brassicales</taxon>
        <taxon>Brassicaceae</taxon>
        <taxon>Arabideae</taxon>
        <taxon>Arabis</taxon>
    </lineage>
</organism>
<accession>A0A565AZ94</accession>
<dbReference type="AlphaFoldDB" id="A0A565AZ94"/>
<evidence type="ECO:0000313" key="1">
    <source>
        <dbReference type="EMBL" id="VVA94721.1"/>
    </source>
</evidence>
<keyword evidence="2" id="KW-1185">Reference proteome</keyword>
<evidence type="ECO:0000313" key="2">
    <source>
        <dbReference type="Proteomes" id="UP000489600"/>
    </source>
</evidence>
<reference evidence="1" key="1">
    <citation type="submission" date="2019-07" db="EMBL/GenBank/DDBJ databases">
        <authorList>
            <person name="Dittberner H."/>
        </authorList>
    </citation>
    <scope>NUCLEOTIDE SEQUENCE [LARGE SCALE GENOMIC DNA]</scope>
</reference>